<accession>A0ABY5TWL5</accession>
<dbReference type="InterPro" id="IPR027417">
    <property type="entry name" value="P-loop_NTPase"/>
</dbReference>
<evidence type="ECO:0000259" key="1">
    <source>
        <dbReference type="PROSITE" id="PS51192"/>
    </source>
</evidence>
<feature type="domain" description="Helicase ATP-binding" evidence="1">
    <location>
        <begin position="15"/>
        <end position="206"/>
    </location>
</feature>
<organism evidence="2 3">
    <name type="scientific">Mycoplasma cottewii</name>
    <dbReference type="NCBI Taxonomy" id="51364"/>
    <lineage>
        <taxon>Bacteria</taxon>
        <taxon>Bacillati</taxon>
        <taxon>Mycoplasmatota</taxon>
        <taxon>Mollicutes</taxon>
        <taxon>Mycoplasmataceae</taxon>
        <taxon>Mycoplasma</taxon>
    </lineage>
</organism>
<protein>
    <submittedName>
        <fullName evidence="2">SNF2-related protein</fullName>
    </submittedName>
</protein>
<dbReference type="EMBL" id="CP103424">
    <property type="protein sequence ID" value="UWD35042.1"/>
    <property type="molecule type" value="Genomic_DNA"/>
</dbReference>
<gene>
    <name evidence="2" type="ORF">NX779_00055</name>
</gene>
<name>A0ABY5TWL5_9MOLU</name>
<dbReference type="InterPro" id="IPR038718">
    <property type="entry name" value="SNF2-like_sf"/>
</dbReference>
<dbReference type="Pfam" id="PF00176">
    <property type="entry name" value="SNF2-rel_dom"/>
    <property type="match status" value="1"/>
</dbReference>
<keyword evidence="3" id="KW-1185">Reference proteome</keyword>
<dbReference type="Proteomes" id="UP001059819">
    <property type="component" value="Chromosome"/>
</dbReference>
<dbReference type="Gene3D" id="3.40.50.10810">
    <property type="entry name" value="Tandem AAA-ATPase domain"/>
    <property type="match status" value="1"/>
</dbReference>
<proteinExistence type="predicted"/>
<dbReference type="InterPro" id="IPR000330">
    <property type="entry name" value="SNF2_N"/>
</dbReference>
<dbReference type="RefSeq" id="WP_259430200.1">
    <property type="nucleotide sequence ID" value="NZ_CP103424.1"/>
</dbReference>
<dbReference type="InterPro" id="IPR001650">
    <property type="entry name" value="Helicase_C-like"/>
</dbReference>
<dbReference type="SUPFAM" id="SSF52540">
    <property type="entry name" value="P-loop containing nucleoside triphosphate hydrolases"/>
    <property type="match status" value="2"/>
</dbReference>
<dbReference type="SMART" id="SM00487">
    <property type="entry name" value="DEXDc"/>
    <property type="match status" value="1"/>
</dbReference>
<dbReference type="PANTHER" id="PTHR10799">
    <property type="entry name" value="SNF2/RAD54 HELICASE FAMILY"/>
    <property type="match status" value="1"/>
</dbReference>
<reference evidence="2" key="1">
    <citation type="submission" date="2022-08" db="EMBL/GenBank/DDBJ databases">
        <title>Complete genome sequence of Mycoplasma cottewii type strain VIS.</title>
        <authorList>
            <person name="Spergser J."/>
        </authorList>
    </citation>
    <scope>NUCLEOTIDE SEQUENCE</scope>
    <source>
        <strain evidence="2">VIS</strain>
    </source>
</reference>
<dbReference type="PROSITE" id="PS51192">
    <property type="entry name" value="HELICASE_ATP_BIND_1"/>
    <property type="match status" value="1"/>
</dbReference>
<sequence>MTLFNKLKDFQKEVLLKNKDKTKLGLFLDMGLGKTILSLSFCEQFNADAIIVICPKPIAVKQENEKGSFADHLVNDLNFTVYNRFQKKIDEVEFDKNQKEALILNFESFINIKEEKTKDKIPVFLKKFVFAHKDQKIAIIIDESHRIKNSTPITSKVITNFIEGIEKYNRKYFNNVDKFRLYLLTGTPVSIGYVDVYNQLKFLGLEMTKTKFLENFAVRRNIKSLPEYKRPVKGYKNIDQLVELINNYAVCLRTEDVIELTNIKEEYIELPISKEFKLLTQKEVLESDLFKFCNKNNIEHNYKDDDCNLVYNPFYRNLSYPEYHWFATNSTGGYWLRSRQISIGFQGNEKNYKWFDYSRLEKLKELLSNNPDNYIIFYNYEAEYDEILKICQELEYKIDTWNGKTKTDKHYKEYEKLKDTKTSENKKRVIIANYASGSTGMNWQKYTNTIWFSIALYKDHAQSMKRNHRIGVENDIKYYVFYQNNFLDKSMIEARRNKKNYTEKMFIREEENRNSKQGIVQNLKFEWAD</sequence>
<dbReference type="Gene3D" id="3.40.50.300">
    <property type="entry name" value="P-loop containing nucleotide triphosphate hydrolases"/>
    <property type="match status" value="1"/>
</dbReference>
<dbReference type="InterPro" id="IPR014001">
    <property type="entry name" value="Helicase_ATP-bd"/>
</dbReference>
<evidence type="ECO:0000313" key="3">
    <source>
        <dbReference type="Proteomes" id="UP001059819"/>
    </source>
</evidence>
<dbReference type="Pfam" id="PF00271">
    <property type="entry name" value="Helicase_C"/>
    <property type="match status" value="1"/>
</dbReference>
<evidence type="ECO:0000313" key="2">
    <source>
        <dbReference type="EMBL" id="UWD35042.1"/>
    </source>
</evidence>